<dbReference type="GO" id="GO:0006465">
    <property type="term" value="P:signal peptide processing"/>
    <property type="evidence" value="ECO:0007669"/>
    <property type="project" value="UniProtKB-UniRule"/>
</dbReference>
<proteinExistence type="predicted"/>
<evidence type="ECO:0000256" key="3">
    <source>
        <dbReference type="SAM" id="Phobius"/>
    </source>
</evidence>
<evidence type="ECO:0000313" key="5">
    <source>
        <dbReference type="Proteomes" id="UP000326464"/>
    </source>
</evidence>
<accession>A0A7X1NPX8</accession>
<keyword evidence="5" id="KW-1185">Reference proteome</keyword>
<organism evidence="4 5">
    <name type="scientific">Arthrobacter bussei</name>
    <dbReference type="NCBI Taxonomy" id="2594179"/>
    <lineage>
        <taxon>Bacteria</taxon>
        <taxon>Bacillati</taxon>
        <taxon>Actinomycetota</taxon>
        <taxon>Actinomycetes</taxon>
        <taxon>Micrococcales</taxon>
        <taxon>Micrococcaceae</taxon>
        <taxon>Arthrobacter</taxon>
    </lineage>
</organism>
<keyword evidence="4" id="KW-0378">Hydrolase</keyword>
<keyword evidence="3" id="KW-0472">Membrane</keyword>
<keyword evidence="3" id="KW-1133">Transmembrane helix</keyword>
<dbReference type="EMBL" id="VJXX01000001">
    <property type="protein sequence ID" value="MPY10693.1"/>
    <property type="molecule type" value="Genomic_DNA"/>
</dbReference>
<feature type="transmembrane region" description="Helical" evidence="3">
    <location>
        <begin position="21"/>
        <end position="46"/>
    </location>
</feature>
<protein>
    <recommendedName>
        <fullName evidence="1">Signal peptidase I</fullName>
        <ecNumber evidence="1">3.4.21.89</ecNumber>
    </recommendedName>
</protein>
<feature type="region of interest" description="Disordered" evidence="2">
    <location>
        <begin position="165"/>
        <end position="190"/>
    </location>
</feature>
<dbReference type="GO" id="GO:0016020">
    <property type="term" value="C:membrane"/>
    <property type="evidence" value="ECO:0007669"/>
    <property type="project" value="UniProtKB-UniRule"/>
</dbReference>
<reference evidence="5" key="1">
    <citation type="submission" date="2019-07" db="EMBL/GenBank/DDBJ databases">
        <title>Arthrobacter KR32 sp. nov., isolated from mountain cheese made of cows milk.</title>
        <authorList>
            <person name="Flegler A."/>
        </authorList>
    </citation>
    <scope>NUCLEOTIDE SEQUENCE [LARGE SCALE GENOMIC DNA]</scope>
    <source>
        <strain evidence="5">KR32</strain>
    </source>
</reference>
<dbReference type="CDD" id="cd06530">
    <property type="entry name" value="S26_SPase_I"/>
    <property type="match status" value="1"/>
</dbReference>
<evidence type="ECO:0000256" key="2">
    <source>
        <dbReference type="SAM" id="MobiDB-lite"/>
    </source>
</evidence>
<name>A0A7X1NPX8_9MICC</name>
<dbReference type="GO" id="GO:0004252">
    <property type="term" value="F:serine-type endopeptidase activity"/>
    <property type="evidence" value="ECO:0007669"/>
    <property type="project" value="UniProtKB-UniRule"/>
</dbReference>
<dbReference type="InterPro" id="IPR019533">
    <property type="entry name" value="Peptidase_S26"/>
</dbReference>
<sequence>MAVLGDLDAMMRHLREVLLNLTAVGGAVCILLVVAALAFDITLIMFRTGSMSPTIPAGSVAVVREISAAEIQADDVVTVDRRGNLPITHRVTSVADTGGPARTITMRGDANASDDPAPYTVDTVRRVLWSAPGLAPVIVRLSEPPVLAGITLAVAGLVTWGSWPPSAARHRSSTHGPSDLPRAGRNRRSG</sequence>
<evidence type="ECO:0000313" key="4">
    <source>
        <dbReference type="EMBL" id="MPY10693.1"/>
    </source>
</evidence>
<dbReference type="InterPro" id="IPR001733">
    <property type="entry name" value="Peptidase_S26B"/>
</dbReference>
<dbReference type="NCBIfam" id="TIGR02228">
    <property type="entry name" value="sigpep_I_arch"/>
    <property type="match status" value="1"/>
</dbReference>
<evidence type="ECO:0000256" key="1">
    <source>
        <dbReference type="NCBIfam" id="TIGR02228"/>
    </source>
</evidence>
<dbReference type="EC" id="3.4.21.89" evidence="1"/>
<dbReference type="RefSeq" id="WP_152813677.1">
    <property type="nucleotide sequence ID" value="NZ_VJXX01000001.1"/>
</dbReference>
<gene>
    <name evidence="4" type="ORF">FNH21_08165</name>
</gene>
<dbReference type="OrthoDB" id="3790724at2"/>
<dbReference type="GO" id="GO:0009003">
    <property type="term" value="F:signal peptidase activity"/>
    <property type="evidence" value="ECO:0007669"/>
    <property type="project" value="UniProtKB-EC"/>
</dbReference>
<keyword evidence="3" id="KW-0812">Transmembrane</keyword>
<comment type="caution">
    <text evidence="4">The sequence shown here is derived from an EMBL/GenBank/DDBJ whole genome shotgun (WGS) entry which is preliminary data.</text>
</comment>
<dbReference type="Proteomes" id="UP000326464">
    <property type="component" value="Unassembled WGS sequence"/>
</dbReference>
<dbReference type="AlphaFoldDB" id="A0A7X1NPX8"/>